<keyword evidence="3" id="KW-0808">Transferase</keyword>
<proteinExistence type="predicted"/>
<gene>
    <name evidence="3" type="ORF">M6D93_16165</name>
</gene>
<evidence type="ECO:0000259" key="2">
    <source>
        <dbReference type="Pfam" id="PF13406"/>
    </source>
</evidence>
<sequence length="454" mass="44646">MAHPRFAAGLIRPTIPVPGIVRRALRRPSAVGLTATAVTLLLLCGPFGPAGSPGRPIAADAAVAPSAGRTSWVPADVVPTASTNVPAEPTTSAAPQPGATSSAPRFQLVAATDVGSLGIPELVLKAYHHAADVVKAEDRSCHLPWWLLAGIGHTESGHAESGRLYVDGTTRGRILGPVLNGSIAGDAVITDTDHGVLDGDTSYDRAVGPMQFIPSTWAGWGADGNGDGKKDPNNVFDATLAAGHYLCAGGRDLATSAGLAAAVLSYNNNASYLNTVLTWGRAYRTGAVATDGSLLPVVTDVTKVKPKPTESPYGTEPIADPSPTHRPGPRVPSTGPSGSASSSASSSASNSRPPLPCPTASATPTATPTSGSPTASTTASTDLRSSIAARISARLSARLSAGASSSGSAGSSGSGATSAVGADGSAAGPAAAGATTTGAASVPGASGSTGSACG</sequence>
<feature type="region of interest" description="Disordered" evidence="1">
    <location>
        <begin position="80"/>
        <end position="101"/>
    </location>
</feature>
<feature type="region of interest" description="Disordered" evidence="1">
    <location>
        <begin position="304"/>
        <end position="383"/>
    </location>
</feature>
<reference evidence="3" key="1">
    <citation type="journal article" date="2018" name="Int. J. Syst. Evol. Microbiol.">
        <title>Jatrophihabitans telluris sp. nov., isolated from sediment soil of lava forest wetlands and the emended description of the genus Jatrophihabitans.</title>
        <authorList>
            <person name="Lee K.C."/>
            <person name="Suh M.K."/>
            <person name="Eom M.K."/>
            <person name="Kim K.K."/>
            <person name="Kim J.S."/>
            <person name="Kim D.S."/>
            <person name="Ko S.H."/>
            <person name="Shin Y.K."/>
            <person name="Lee J.S."/>
        </authorList>
    </citation>
    <scope>NUCLEOTIDE SEQUENCE</scope>
    <source>
        <strain evidence="3">N237</strain>
    </source>
</reference>
<feature type="region of interest" description="Disordered" evidence="1">
    <location>
        <begin position="402"/>
        <end position="454"/>
    </location>
</feature>
<dbReference type="InterPro" id="IPR031304">
    <property type="entry name" value="SLT_2"/>
</dbReference>
<reference evidence="3" key="2">
    <citation type="submission" date="2022-05" db="EMBL/GenBank/DDBJ databases">
        <authorList>
            <person name="Kim J.-S."/>
            <person name="Lee K."/>
            <person name="Suh M."/>
            <person name="Eom M."/>
            <person name="Kim J.-S."/>
            <person name="Kim D.-S."/>
            <person name="Ko S.-H."/>
            <person name="Shin Y."/>
            <person name="Lee J.-S."/>
        </authorList>
    </citation>
    <scope>NUCLEOTIDE SEQUENCE</scope>
    <source>
        <strain evidence="3">N237</strain>
    </source>
</reference>
<dbReference type="EC" id="2.4.-.-" evidence="3"/>
<dbReference type="CDD" id="cd13399">
    <property type="entry name" value="Slt35-like"/>
    <property type="match status" value="1"/>
</dbReference>
<dbReference type="EMBL" id="CP097332">
    <property type="protein sequence ID" value="UQX87823.1"/>
    <property type="molecule type" value="Genomic_DNA"/>
</dbReference>
<dbReference type="SUPFAM" id="SSF53955">
    <property type="entry name" value="Lysozyme-like"/>
    <property type="match status" value="1"/>
</dbReference>
<dbReference type="InterPro" id="IPR043426">
    <property type="entry name" value="MltB-like"/>
</dbReference>
<keyword evidence="4" id="KW-1185">Reference proteome</keyword>
<dbReference type="InterPro" id="IPR023346">
    <property type="entry name" value="Lysozyme-like_dom_sf"/>
</dbReference>
<dbReference type="Gene3D" id="1.10.530.10">
    <property type="match status" value="1"/>
</dbReference>
<keyword evidence="3" id="KW-0328">Glycosyltransferase</keyword>
<dbReference type="GO" id="GO:0016757">
    <property type="term" value="F:glycosyltransferase activity"/>
    <property type="evidence" value="ECO:0007669"/>
    <property type="project" value="UniProtKB-KW"/>
</dbReference>
<feature type="domain" description="Transglycosylase SLT" evidence="2">
    <location>
        <begin position="200"/>
        <end position="250"/>
    </location>
</feature>
<feature type="compositionally biased region" description="Low complexity" evidence="1">
    <location>
        <begin position="358"/>
        <end position="383"/>
    </location>
</feature>
<dbReference type="Proteomes" id="UP001056336">
    <property type="component" value="Chromosome"/>
</dbReference>
<evidence type="ECO:0000256" key="1">
    <source>
        <dbReference type="SAM" id="MobiDB-lite"/>
    </source>
</evidence>
<dbReference type="RefSeq" id="WP_249770727.1">
    <property type="nucleotide sequence ID" value="NZ_CP097332.1"/>
</dbReference>
<organism evidence="3 4">
    <name type="scientific">Jatrophihabitans telluris</name>
    <dbReference type="NCBI Taxonomy" id="2038343"/>
    <lineage>
        <taxon>Bacteria</taxon>
        <taxon>Bacillati</taxon>
        <taxon>Actinomycetota</taxon>
        <taxon>Actinomycetes</taxon>
        <taxon>Jatrophihabitantales</taxon>
        <taxon>Jatrophihabitantaceae</taxon>
        <taxon>Jatrophihabitans</taxon>
    </lineage>
</organism>
<dbReference type="PANTHER" id="PTHR30163:SF8">
    <property type="entry name" value="LYTIC MUREIN TRANSGLYCOSYLASE"/>
    <property type="match status" value="1"/>
</dbReference>
<evidence type="ECO:0000313" key="4">
    <source>
        <dbReference type="Proteomes" id="UP001056336"/>
    </source>
</evidence>
<dbReference type="Pfam" id="PF13406">
    <property type="entry name" value="SLT_2"/>
    <property type="match status" value="1"/>
</dbReference>
<accession>A0ABY4QWT7</accession>
<feature type="compositionally biased region" description="Low complexity" evidence="1">
    <location>
        <begin position="337"/>
        <end position="351"/>
    </location>
</feature>
<name>A0ABY4QWT7_9ACTN</name>
<protein>
    <submittedName>
        <fullName evidence="3">Lytic murein transglycosylase</fullName>
        <ecNumber evidence="3">2.4.-.-</ecNumber>
    </submittedName>
</protein>
<dbReference type="PANTHER" id="PTHR30163">
    <property type="entry name" value="MEMBRANE-BOUND LYTIC MUREIN TRANSGLYCOSYLASE B"/>
    <property type="match status" value="1"/>
</dbReference>
<evidence type="ECO:0000313" key="3">
    <source>
        <dbReference type="EMBL" id="UQX87823.1"/>
    </source>
</evidence>